<dbReference type="OMA" id="RTPMIKM"/>
<keyword evidence="5" id="KW-0812">Transmembrane</keyword>
<dbReference type="STRING" id="37293.ENSANAP00000036980"/>
<dbReference type="GO" id="GO:0005811">
    <property type="term" value="C:lipid droplet"/>
    <property type="evidence" value="ECO:0007669"/>
    <property type="project" value="TreeGrafter"/>
</dbReference>
<dbReference type="GO" id="GO:0061629">
    <property type="term" value="F:RNA polymerase II-specific DNA-binding transcription factor binding"/>
    <property type="evidence" value="ECO:0007669"/>
    <property type="project" value="Ensembl"/>
</dbReference>
<dbReference type="FunFam" id="3.40.50.720:FF:000202">
    <property type="entry name" value="Short-chain dehydrogenase/reductase family 16C member 6"/>
    <property type="match status" value="1"/>
</dbReference>
<dbReference type="GO" id="GO:0005886">
    <property type="term" value="C:plasma membrane"/>
    <property type="evidence" value="ECO:0007669"/>
    <property type="project" value="Ensembl"/>
</dbReference>
<dbReference type="GO" id="GO:0005634">
    <property type="term" value="C:nucleus"/>
    <property type="evidence" value="ECO:0007669"/>
    <property type="project" value="Ensembl"/>
</dbReference>
<dbReference type="GO" id="GO:0043616">
    <property type="term" value="P:keratinocyte proliferation"/>
    <property type="evidence" value="ECO:0007669"/>
    <property type="project" value="Ensembl"/>
</dbReference>
<organism evidence="6 7">
    <name type="scientific">Aotus nancymaae</name>
    <name type="common">Ma's night monkey</name>
    <dbReference type="NCBI Taxonomy" id="37293"/>
    <lineage>
        <taxon>Eukaryota</taxon>
        <taxon>Metazoa</taxon>
        <taxon>Chordata</taxon>
        <taxon>Craniata</taxon>
        <taxon>Vertebrata</taxon>
        <taxon>Euteleostomi</taxon>
        <taxon>Mammalia</taxon>
        <taxon>Eutheria</taxon>
        <taxon>Euarchontoglires</taxon>
        <taxon>Primates</taxon>
        <taxon>Haplorrhini</taxon>
        <taxon>Platyrrhini</taxon>
        <taxon>Aotidae</taxon>
        <taxon>Aotus</taxon>
    </lineage>
</organism>
<evidence type="ECO:0000256" key="1">
    <source>
        <dbReference type="ARBA" id="ARBA00006484"/>
    </source>
</evidence>
<keyword evidence="7" id="KW-1185">Reference proteome</keyword>
<dbReference type="SUPFAM" id="SSF51735">
    <property type="entry name" value="NAD(P)-binding Rossmann-fold domains"/>
    <property type="match status" value="1"/>
</dbReference>
<dbReference type="GeneTree" id="ENSGT00940000156731"/>
<dbReference type="OrthoDB" id="10253736at2759"/>
<feature type="transmembrane region" description="Helical" evidence="5">
    <location>
        <begin position="12"/>
        <end position="32"/>
    </location>
</feature>
<dbReference type="GO" id="GO:0000122">
    <property type="term" value="P:negative regulation of transcription by RNA polymerase II"/>
    <property type="evidence" value="ECO:0007669"/>
    <property type="project" value="Ensembl"/>
</dbReference>
<evidence type="ECO:0000256" key="2">
    <source>
        <dbReference type="ARBA" id="ARBA00023002"/>
    </source>
</evidence>
<keyword evidence="2" id="KW-0560">Oxidoreductase</keyword>
<dbReference type="GO" id="GO:0017053">
    <property type="term" value="C:transcription repressor complex"/>
    <property type="evidence" value="ECO:0007669"/>
    <property type="project" value="Ensembl"/>
</dbReference>
<dbReference type="GO" id="GO:0005789">
    <property type="term" value="C:endoplasmic reticulum membrane"/>
    <property type="evidence" value="ECO:0007669"/>
    <property type="project" value="Ensembl"/>
</dbReference>
<dbReference type="PANTHER" id="PTHR24322">
    <property type="entry name" value="PKSB"/>
    <property type="match status" value="1"/>
</dbReference>
<dbReference type="GO" id="GO:0042572">
    <property type="term" value="P:retinol metabolic process"/>
    <property type="evidence" value="ECO:0007669"/>
    <property type="project" value="Ensembl"/>
</dbReference>
<dbReference type="GO" id="GO:0000785">
    <property type="term" value="C:chromatin"/>
    <property type="evidence" value="ECO:0007669"/>
    <property type="project" value="Ensembl"/>
</dbReference>
<dbReference type="Ensembl" id="ENSANAT00000055058.1">
    <property type="protein sequence ID" value="ENSANAP00000036980.1"/>
    <property type="gene ID" value="ENSANAG00000035994.1"/>
</dbReference>
<dbReference type="GeneID" id="105724890"/>
<dbReference type="PRINTS" id="PR00081">
    <property type="entry name" value="GDHRDH"/>
</dbReference>
<keyword evidence="3" id="KW-0520">NAD</keyword>
<dbReference type="GO" id="GO:0003714">
    <property type="term" value="F:transcription corepressor activity"/>
    <property type="evidence" value="ECO:0007669"/>
    <property type="project" value="Ensembl"/>
</dbReference>
<name>A0A2K5EUV8_AOTNA</name>
<proteinExistence type="inferred from homology"/>
<protein>
    <submittedName>
        <fullName evidence="6">Short chain dehydrogenase/reductase family 16C member 5</fullName>
    </submittedName>
</protein>
<gene>
    <name evidence="6" type="primary">SDR16C5</name>
</gene>
<evidence type="ECO:0000256" key="5">
    <source>
        <dbReference type="SAM" id="Phobius"/>
    </source>
</evidence>
<dbReference type="Pfam" id="PF00106">
    <property type="entry name" value="adh_short"/>
    <property type="match status" value="1"/>
</dbReference>
<keyword evidence="5" id="KW-0472">Membrane</keyword>
<evidence type="ECO:0000313" key="7">
    <source>
        <dbReference type="Proteomes" id="UP000233020"/>
    </source>
</evidence>
<dbReference type="GO" id="GO:0045814">
    <property type="term" value="P:negative regulation of gene expression, epigenetic"/>
    <property type="evidence" value="ECO:0007669"/>
    <property type="project" value="Ensembl"/>
</dbReference>
<sequence length="309" mass="34018">MSFNLHSSKKLLIFLGKSLFSLLEALIFALLPKPQKNVAGEIVLITGAGSGIGRLLALRFARLGSVLVLWDINKNGNEETCKMAREAGATRVQAYTCDCSRKEEVYRVADQVKKEVGDVSILINNAGIVTGKNFLDCPDALLEKTFDVNFKSHLWTYKAFLPAMIANDHGHLVCISSSAGLVGVNGLADYCASKFAAFGFAESVFVETFVQKQKGIKTTIVCPFFIKTGMFEGCTTGCPSLLPILEPEYAVGKIIDAILQEKMYLYMPKLLYFIMFLKSFLPLKTGLLIADYLGILHAMNGFVDRKKKL</sequence>
<accession>A0A2K5EUV8</accession>
<evidence type="ECO:0000256" key="3">
    <source>
        <dbReference type="ARBA" id="ARBA00023027"/>
    </source>
</evidence>
<dbReference type="GO" id="GO:0042574">
    <property type="term" value="P:retinal metabolic process"/>
    <property type="evidence" value="ECO:0007669"/>
    <property type="project" value="Ensembl"/>
</dbReference>
<keyword evidence="5" id="KW-1133">Transmembrane helix</keyword>
<comment type="similarity">
    <text evidence="1 4">Belongs to the short-chain dehydrogenases/reductases (SDR) family.</text>
</comment>
<evidence type="ECO:0000313" key="6">
    <source>
        <dbReference type="Ensembl" id="ENSANAP00000036980.1"/>
    </source>
</evidence>
<dbReference type="PRINTS" id="PR00080">
    <property type="entry name" value="SDRFAMILY"/>
</dbReference>
<dbReference type="Gene3D" id="3.40.50.720">
    <property type="entry name" value="NAD(P)-binding Rossmann-like Domain"/>
    <property type="match status" value="1"/>
</dbReference>
<dbReference type="InterPro" id="IPR002347">
    <property type="entry name" value="SDR_fam"/>
</dbReference>
<dbReference type="AlphaFoldDB" id="A0A2K5EUV8"/>
<feature type="transmembrane region" description="Helical" evidence="5">
    <location>
        <begin position="38"/>
        <end position="57"/>
    </location>
</feature>
<dbReference type="PANTHER" id="PTHR24322:SF728">
    <property type="entry name" value="EPIDERMAL RETINOL DEHYDROGENASE 2"/>
    <property type="match status" value="1"/>
</dbReference>
<reference evidence="6" key="2">
    <citation type="submission" date="2025-09" db="UniProtKB">
        <authorList>
            <consortium name="Ensembl"/>
        </authorList>
    </citation>
    <scope>IDENTIFICATION</scope>
</reference>
<feature type="transmembrane region" description="Helical" evidence="5">
    <location>
        <begin position="263"/>
        <end position="281"/>
    </location>
</feature>
<dbReference type="GO" id="GO:0004745">
    <property type="term" value="F:all-trans-retinol dehydrogenase (NAD+) activity"/>
    <property type="evidence" value="ECO:0007669"/>
    <property type="project" value="Ensembl"/>
</dbReference>
<dbReference type="Proteomes" id="UP000233020">
    <property type="component" value="Unplaced"/>
</dbReference>
<dbReference type="KEGG" id="anan:105724890"/>
<dbReference type="CTD" id="195814"/>
<evidence type="ECO:0000256" key="4">
    <source>
        <dbReference type="RuleBase" id="RU000363"/>
    </source>
</evidence>
<dbReference type="CDD" id="cd05339">
    <property type="entry name" value="17beta-HSDXI-like_SDR_c"/>
    <property type="match status" value="1"/>
</dbReference>
<reference evidence="6" key="1">
    <citation type="submission" date="2025-08" db="UniProtKB">
        <authorList>
            <consortium name="Ensembl"/>
        </authorList>
    </citation>
    <scope>IDENTIFICATION</scope>
</reference>
<dbReference type="InterPro" id="IPR036291">
    <property type="entry name" value="NAD(P)-bd_dom_sf"/>
</dbReference>